<name>A0A9N7YP61_PLEPL</name>
<keyword evidence="3" id="KW-1185">Reference proteome</keyword>
<reference evidence="2" key="1">
    <citation type="submission" date="2020-03" db="EMBL/GenBank/DDBJ databases">
        <authorList>
            <person name="Weist P."/>
        </authorList>
    </citation>
    <scope>NUCLEOTIDE SEQUENCE</scope>
</reference>
<evidence type="ECO:0000313" key="2">
    <source>
        <dbReference type="EMBL" id="CAB1432753.1"/>
    </source>
</evidence>
<evidence type="ECO:0000313" key="3">
    <source>
        <dbReference type="Proteomes" id="UP001153269"/>
    </source>
</evidence>
<feature type="compositionally biased region" description="Gly residues" evidence="1">
    <location>
        <begin position="23"/>
        <end position="32"/>
    </location>
</feature>
<comment type="caution">
    <text evidence="2">The sequence shown here is derived from an EMBL/GenBank/DDBJ whole genome shotgun (WGS) entry which is preliminary data.</text>
</comment>
<dbReference type="AlphaFoldDB" id="A0A9N7YP61"/>
<organism evidence="2 3">
    <name type="scientific">Pleuronectes platessa</name>
    <name type="common">European plaice</name>
    <dbReference type="NCBI Taxonomy" id="8262"/>
    <lineage>
        <taxon>Eukaryota</taxon>
        <taxon>Metazoa</taxon>
        <taxon>Chordata</taxon>
        <taxon>Craniata</taxon>
        <taxon>Vertebrata</taxon>
        <taxon>Euteleostomi</taxon>
        <taxon>Actinopterygii</taxon>
        <taxon>Neopterygii</taxon>
        <taxon>Teleostei</taxon>
        <taxon>Neoteleostei</taxon>
        <taxon>Acanthomorphata</taxon>
        <taxon>Carangaria</taxon>
        <taxon>Pleuronectiformes</taxon>
        <taxon>Pleuronectoidei</taxon>
        <taxon>Pleuronectidae</taxon>
        <taxon>Pleuronectes</taxon>
    </lineage>
</organism>
<evidence type="ECO:0000256" key="1">
    <source>
        <dbReference type="SAM" id="MobiDB-lite"/>
    </source>
</evidence>
<proteinExistence type="predicted"/>
<feature type="compositionally biased region" description="Basic and acidic residues" evidence="1">
    <location>
        <begin position="33"/>
        <end position="60"/>
    </location>
</feature>
<feature type="region of interest" description="Disordered" evidence="1">
    <location>
        <begin position="1"/>
        <end position="98"/>
    </location>
</feature>
<protein>
    <submittedName>
        <fullName evidence="2">Uncharacterized protein</fullName>
    </submittedName>
</protein>
<feature type="compositionally biased region" description="Basic and acidic residues" evidence="1">
    <location>
        <begin position="198"/>
        <end position="210"/>
    </location>
</feature>
<gene>
    <name evidence="2" type="ORF">PLEPLA_LOCUS20839</name>
</gene>
<accession>A0A9N7YP61</accession>
<dbReference type="EMBL" id="CADEAL010001472">
    <property type="protein sequence ID" value="CAB1432753.1"/>
    <property type="molecule type" value="Genomic_DNA"/>
</dbReference>
<sequence length="210" mass="22161">MQAGSGEAASYMGDGRTAQQPGGQRGAAGETGRGVKDQREGQRDMSRSSDEQQTHTDRAGGHHGKRGSRGEIREITSSGYRWTTEAHGSKGGSCGRIKSFPSTSMAPLGRQSSSRTLALSWSARAGYEGRGVDLGVKMAPLSGLPTRNTCGVQGGSAAETRAHLALGTHWAPDSPRLLMILSVRTSRVRTTETQDMGPVDRDLASHGLID</sequence>
<dbReference type="Proteomes" id="UP001153269">
    <property type="component" value="Unassembled WGS sequence"/>
</dbReference>
<feature type="region of interest" description="Disordered" evidence="1">
    <location>
        <begin position="189"/>
        <end position="210"/>
    </location>
</feature>